<protein>
    <submittedName>
        <fullName evidence="1">Uncharacterized protein</fullName>
    </submittedName>
</protein>
<gene>
    <name evidence="1" type="primary">Vigan.06G117900</name>
    <name evidence="1" type="ORF">VIGAN_06117900</name>
</gene>
<accession>A0A0S3SB36</accession>
<dbReference type="AlphaFoldDB" id="A0A0S3SB36"/>
<reference evidence="1 2" key="1">
    <citation type="journal article" date="2015" name="Sci. Rep.">
        <title>The power of single molecule real-time sequencing technology in the de novo assembly of a eukaryotic genome.</title>
        <authorList>
            <person name="Sakai H."/>
            <person name="Naito K."/>
            <person name="Ogiso-Tanaka E."/>
            <person name="Takahashi Y."/>
            <person name="Iseki K."/>
            <person name="Muto C."/>
            <person name="Satou K."/>
            <person name="Teruya K."/>
            <person name="Shiroma A."/>
            <person name="Shimoji M."/>
            <person name="Hirano T."/>
            <person name="Itoh T."/>
            <person name="Kaga A."/>
            <person name="Tomooka N."/>
        </authorList>
    </citation>
    <scope>NUCLEOTIDE SEQUENCE [LARGE SCALE GENOMIC DNA]</scope>
    <source>
        <strain evidence="2">cv. Shumari</strain>
    </source>
</reference>
<organism evidence="1 2">
    <name type="scientific">Vigna angularis var. angularis</name>
    <dbReference type="NCBI Taxonomy" id="157739"/>
    <lineage>
        <taxon>Eukaryota</taxon>
        <taxon>Viridiplantae</taxon>
        <taxon>Streptophyta</taxon>
        <taxon>Embryophyta</taxon>
        <taxon>Tracheophyta</taxon>
        <taxon>Spermatophyta</taxon>
        <taxon>Magnoliopsida</taxon>
        <taxon>eudicotyledons</taxon>
        <taxon>Gunneridae</taxon>
        <taxon>Pentapetalae</taxon>
        <taxon>rosids</taxon>
        <taxon>fabids</taxon>
        <taxon>Fabales</taxon>
        <taxon>Fabaceae</taxon>
        <taxon>Papilionoideae</taxon>
        <taxon>50 kb inversion clade</taxon>
        <taxon>NPAAA clade</taxon>
        <taxon>indigoferoid/millettioid clade</taxon>
        <taxon>Phaseoleae</taxon>
        <taxon>Vigna</taxon>
    </lineage>
</organism>
<evidence type="ECO:0000313" key="2">
    <source>
        <dbReference type="Proteomes" id="UP000291084"/>
    </source>
</evidence>
<dbReference type="Proteomes" id="UP000291084">
    <property type="component" value="Chromosome 6"/>
</dbReference>
<proteinExistence type="predicted"/>
<evidence type="ECO:0000313" key="1">
    <source>
        <dbReference type="EMBL" id="BAT90018.1"/>
    </source>
</evidence>
<name>A0A0S3SB36_PHAAN</name>
<sequence>MPLWCLFFLGSTLYPLSWMSVLRTFLCCLLTFLKHDLCSFPFLICCCCMFMTQRNTSCLQFKLKTSKKIGCFQISKVKHYLPVKLFYKH</sequence>
<dbReference type="EMBL" id="AP015039">
    <property type="protein sequence ID" value="BAT90018.1"/>
    <property type="molecule type" value="Genomic_DNA"/>
</dbReference>
<keyword evidence="2" id="KW-1185">Reference proteome</keyword>